<organism evidence="1 2">
    <name type="scientific">Solanum commersonii</name>
    <name type="common">Commerson's wild potato</name>
    <name type="synonym">Commerson's nightshade</name>
    <dbReference type="NCBI Taxonomy" id="4109"/>
    <lineage>
        <taxon>Eukaryota</taxon>
        <taxon>Viridiplantae</taxon>
        <taxon>Streptophyta</taxon>
        <taxon>Embryophyta</taxon>
        <taxon>Tracheophyta</taxon>
        <taxon>Spermatophyta</taxon>
        <taxon>Magnoliopsida</taxon>
        <taxon>eudicotyledons</taxon>
        <taxon>Gunneridae</taxon>
        <taxon>Pentapetalae</taxon>
        <taxon>asterids</taxon>
        <taxon>lamiids</taxon>
        <taxon>Solanales</taxon>
        <taxon>Solanaceae</taxon>
        <taxon>Solanoideae</taxon>
        <taxon>Solaneae</taxon>
        <taxon>Solanum</taxon>
    </lineage>
</organism>
<proteinExistence type="predicted"/>
<reference evidence="1 2" key="1">
    <citation type="submission" date="2020-09" db="EMBL/GenBank/DDBJ databases">
        <title>De no assembly of potato wild relative species, Solanum commersonii.</title>
        <authorList>
            <person name="Cho K."/>
        </authorList>
    </citation>
    <scope>NUCLEOTIDE SEQUENCE [LARGE SCALE GENOMIC DNA]</scope>
    <source>
        <strain evidence="1">LZ3.2</strain>
        <tissue evidence="1">Leaf</tissue>
    </source>
</reference>
<dbReference type="PANTHER" id="PTHR33710:SF71">
    <property type="entry name" value="ENDONUCLEASE_EXONUCLEASE_PHOSPHATASE DOMAIN-CONTAINING PROTEIN"/>
    <property type="match status" value="1"/>
</dbReference>
<name>A0A9J5Y6L3_SOLCO</name>
<comment type="caution">
    <text evidence="1">The sequence shown here is derived from an EMBL/GenBank/DDBJ whole genome shotgun (WGS) entry which is preliminary data.</text>
</comment>
<dbReference type="AlphaFoldDB" id="A0A9J5Y6L3"/>
<sequence>MNKVLFWNIRSVNTQQAFERLTNMNRRNHSSNINRYKRILGHHTAWSNCNGKIWIFTREELQINIIADTTQHLTLLMKHQTWREEILITTIYKLGGLPVFFQERKDFVNCISGLTDMGYIGNTYTWWNGRTDEACIAIIRPFKFLNFWTKHQGFKEFVRAQWCSEDNGNPMFTFHQKLKNLKVGLAKWSRDTYGNILQKIATVEIIQAQAIQFEEKPTQVNRINLHKSQADLANYLHLEEEYWRQKSGMKWLTDGKEILIISFLCSREKEKAANY</sequence>
<protein>
    <submittedName>
        <fullName evidence="1">Uncharacterized protein</fullName>
    </submittedName>
</protein>
<dbReference type="Proteomes" id="UP000824120">
    <property type="component" value="Chromosome 7"/>
</dbReference>
<evidence type="ECO:0000313" key="2">
    <source>
        <dbReference type="Proteomes" id="UP000824120"/>
    </source>
</evidence>
<dbReference type="EMBL" id="JACXVP010000007">
    <property type="protein sequence ID" value="KAG5594686.1"/>
    <property type="molecule type" value="Genomic_DNA"/>
</dbReference>
<gene>
    <name evidence="1" type="ORF">H5410_035918</name>
</gene>
<keyword evidence="2" id="KW-1185">Reference proteome</keyword>
<dbReference type="OrthoDB" id="10461898at2759"/>
<dbReference type="PANTHER" id="PTHR33710">
    <property type="entry name" value="BNAC02G09200D PROTEIN"/>
    <property type="match status" value="1"/>
</dbReference>
<evidence type="ECO:0000313" key="1">
    <source>
        <dbReference type="EMBL" id="KAG5594686.1"/>
    </source>
</evidence>
<accession>A0A9J5Y6L3</accession>